<comment type="caution">
    <text evidence="1">The sequence shown here is derived from an EMBL/GenBank/DDBJ whole genome shotgun (WGS) entry which is preliminary data.</text>
</comment>
<dbReference type="RefSeq" id="WP_168552321.1">
    <property type="nucleotide sequence ID" value="NZ_JAAWWL010000002.1"/>
</dbReference>
<name>A0ABX1GTP7_9FLAO</name>
<keyword evidence="2" id="KW-1185">Reference proteome</keyword>
<sequence>MAKKYSLFLITLHIVFSIHSQVVETLRLSDFDLKGNVKSCMVLTDYGKELLEFDKKGRLEKIVTQYNENDQDITQFKYLDGILVEKRLESYKNGKLDLQTSMANFYEFDTISESKRVVEKIISYDKAFFEEQEFFLNDNDKVEKIITSHGDGVDEKQIEYSDFKGEQTTTTFLNGVIENSIRKSKKKMKNGEESIFELTKDFVDGEPEKAIEKQYNASGNLISEEFFDYDIEKKQFVSTEKRIMKYSKEGVLEKEVVLRGNATSERFFIFQFDNNEERNWVKKITTPENSYTTRRIIYYKSEDVFAKTMN</sequence>
<accession>A0ABX1GTP7</accession>
<evidence type="ECO:0000313" key="1">
    <source>
        <dbReference type="EMBL" id="NKI32097.1"/>
    </source>
</evidence>
<dbReference type="EMBL" id="JAAWWL010000002">
    <property type="protein sequence ID" value="NKI32097.1"/>
    <property type="molecule type" value="Genomic_DNA"/>
</dbReference>
<organism evidence="1 2">
    <name type="scientific">Croceivirga thetidis</name>
    <dbReference type="NCBI Taxonomy" id="2721623"/>
    <lineage>
        <taxon>Bacteria</taxon>
        <taxon>Pseudomonadati</taxon>
        <taxon>Bacteroidota</taxon>
        <taxon>Flavobacteriia</taxon>
        <taxon>Flavobacteriales</taxon>
        <taxon>Flavobacteriaceae</taxon>
        <taxon>Croceivirga</taxon>
    </lineage>
</organism>
<proteinExistence type="predicted"/>
<evidence type="ECO:0000313" key="2">
    <source>
        <dbReference type="Proteomes" id="UP000718451"/>
    </source>
</evidence>
<gene>
    <name evidence="1" type="ORF">HCU67_09110</name>
</gene>
<reference evidence="1 2" key="1">
    <citation type="submission" date="2020-04" db="EMBL/GenBank/DDBJ databases">
        <authorList>
            <person name="Yoon J."/>
        </authorList>
    </citation>
    <scope>NUCLEOTIDE SEQUENCE [LARGE SCALE GENOMIC DNA]</scope>
    <source>
        <strain evidence="1 2">DJ-13</strain>
    </source>
</reference>
<dbReference type="Proteomes" id="UP000718451">
    <property type="component" value="Unassembled WGS sequence"/>
</dbReference>
<protein>
    <submittedName>
        <fullName evidence="1">Uncharacterized protein</fullName>
    </submittedName>
</protein>